<feature type="compositionally biased region" description="Polar residues" evidence="6">
    <location>
        <begin position="33"/>
        <end position="48"/>
    </location>
</feature>
<keyword evidence="9" id="KW-1185">Reference proteome</keyword>
<feature type="region of interest" description="Disordered" evidence="6">
    <location>
        <begin position="637"/>
        <end position="663"/>
    </location>
</feature>
<sequence>MADIIQTSKVSSKLPTKSEIPPRLRHRSRCSESENGTTEMSGNVSPTEGPQADGDQPKSRCEELKLDSNGGHDSAKPPPNPGDVPGCSKQGMKPYKSVLSLLGFELTRGYYLSGDESHYEERRERVYTFMSTPIQLEKFCLFGFLQCVDTFLFFTAFLPLRVVIATMHMFSFPCAMISTMFQEARSRRWPQFLQPAQMCDLLKGLLLGLSCFVIDYIDTSRMYHLVRGQAVIKLYVFYNMLDLADRLVSGAGQDMLDALYWTATEPGRKRRRYVFVVFHFVLALGYILLHTMVILAQATVLNVAFNSHNKSLLTIMISNNFVEIKGNLFKRMDKNNLLQISCSDVKERFHLAVLLFVVFIRNMTEFNWNPDQAWEILPDTVYVILAEILVDSVKHAFITKFNEISADTYRTFKLNLAQDILTSQKKYAHTDYSDQVCRRLGLAPIPLACVLVQMCSKSIHFTGIFTYLLLALFYLCLVCTKVLTSILLLSWAWRLLEEAQDNGNQTNPCNIDSQVLAKKDVSANHDPPPRDSQGSERSSPLKHAERIRSISVGPSFPPMETVCTNFGLANGGDGVDHELGWHLHSVSDTVLDRQLGSLHRDLSPSPVSENQTTEWFLPTDKWEVDSLESETDFHSSVGDNAALQSQTATDTPVVDFDEEKKYK</sequence>
<comment type="similarity">
    <text evidence="2">Belongs to the TAPT1 family.</text>
</comment>
<keyword evidence="5 7" id="KW-0472">Membrane</keyword>
<evidence type="ECO:0000256" key="3">
    <source>
        <dbReference type="ARBA" id="ARBA00022692"/>
    </source>
</evidence>
<name>A0AAN9BT75_9CAEN</name>
<evidence type="ECO:0000256" key="2">
    <source>
        <dbReference type="ARBA" id="ARBA00008803"/>
    </source>
</evidence>
<feature type="compositionally biased region" description="Polar residues" evidence="6">
    <location>
        <begin position="1"/>
        <end position="15"/>
    </location>
</feature>
<feature type="transmembrane region" description="Helical" evidence="7">
    <location>
        <begin position="273"/>
        <end position="296"/>
    </location>
</feature>
<evidence type="ECO:0000313" key="8">
    <source>
        <dbReference type="EMBL" id="KAK7110886.1"/>
    </source>
</evidence>
<dbReference type="PANTHER" id="PTHR13317">
    <property type="entry name" value="TRANSMEMBRANE ANTERIOR POSTERIOR TRANSFORMATION PROTEIN 1 HOMOLOG"/>
    <property type="match status" value="1"/>
</dbReference>
<gene>
    <name evidence="8" type="ORF">V1264_014686</name>
</gene>
<protein>
    <submittedName>
        <fullName evidence="8">Uncharacterized protein</fullName>
    </submittedName>
</protein>
<dbReference type="Pfam" id="PF05346">
    <property type="entry name" value="DUF747"/>
    <property type="match status" value="1"/>
</dbReference>
<evidence type="ECO:0000313" key="9">
    <source>
        <dbReference type="Proteomes" id="UP001374579"/>
    </source>
</evidence>
<organism evidence="8 9">
    <name type="scientific">Littorina saxatilis</name>
    <dbReference type="NCBI Taxonomy" id="31220"/>
    <lineage>
        <taxon>Eukaryota</taxon>
        <taxon>Metazoa</taxon>
        <taxon>Spiralia</taxon>
        <taxon>Lophotrochozoa</taxon>
        <taxon>Mollusca</taxon>
        <taxon>Gastropoda</taxon>
        <taxon>Caenogastropoda</taxon>
        <taxon>Littorinimorpha</taxon>
        <taxon>Littorinoidea</taxon>
        <taxon>Littorinidae</taxon>
        <taxon>Littorina</taxon>
    </lineage>
</organism>
<keyword evidence="4 7" id="KW-1133">Transmembrane helix</keyword>
<accession>A0AAN9BT75</accession>
<evidence type="ECO:0000256" key="7">
    <source>
        <dbReference type="SAM" id="Phobius"/>
    </source>
</evidence>
<keyword evidence="3 7" id="KW-0812">Transmembrane</keyword>
<comment type="subcellular location">
    <subcellularLocation>
        <location evidence="1">Membrane</location>
        <topology evidence="1">Multi-pass membrane protein</topology>
    </subcellularLocation>
</comment>
<dbReference type="EMBL" id="JBAMIC010000003">
    <property type="protein sequence ID" value="KAK7110886.1"/>
    <property type="molecule type" value="Genomic_DNA"/>
</dbReference>
<evidence type="ECO:0000256" key="6">
    <source>
        <dbReference type="SAM" id="MobiDB-lite"/>
    </source>
</evidence>
<dbReference type="GO" id="GO:0045724">
    <property type="term" value="P:positive regulation of cilium assembly"/>
    <property type="evidence" value="ECO:0007669"/>
    <property type="project" value="TreeGrafter"/>
</dbReference>
<feature type="region of interest" description="Disordered" evidence="6">
    <location>
        <begin position="1"/>
        <end position="89"/>
    </location>
</feature>
<dbReference type="InterPro" id="IPR008010">
    <property type="entry name" value="Tatp1"/>
</dbReference>
<feature type="region of interest" description="Disordered" evidence="6">
    <location>
        <begin position="521"/>
        <end position="544"/>
    </location>
</feature>
<feature type="compositionally biased region" description="Basic and acidic residues" evidence="6">
    <location>
        <begin position="55"/>
        <end position="66"/>
    </location>
</feature>
<reference evidence="8 9" key="1">
    <citation type="submission" date="2024-02" db="EMBL/GenBank/DDBJ databases">
        <title>Chromosome-scale genome assembly of the rough periwinkle Littorina saxatilis.</title>
        <authorList>
            <person name="De Jode A."/>
            <person name="Faria R."/>
            <person name="Formenti G."/>
            <person name="Sims Y."/>
            <person name="Smith T.P."/>
            <person name="Tracey A."/>
            <person name="Wood J.M.D."/>
            <person name="Zagrodzka Z.B."/>
            <person name="Johannesson K."/>
            <person name="Butlin R.K."/>
            <person name="Leder E.H."/>
        </authorList>
    </citation>
    <scope>NUCLEOTIDE SEQUENCE [LARGE SCALE GENOMIC DNA]</scope>
    <source>
        <strain evidence="8">Snail1</strain>
        <tissue evidence="8">Muscle</tissue>
    </source>
</reference>
<dbReference type="AlphaFoldDB" id="A0AAN9BT75"/>
<proteinExistence type="inferred from homology"/>
<feature type="transmembrane region" description="Helical" evidence="7">
    <location>
        <begin position="464"/>
        <end position="489"/>
    </location>
</feature>
<dbReference type="GO" id="GO:0036064">
    <property type="term" value="C:ciliary basal body"/>
    <property type="evidence" value="ECO:0007669"/>
    <property type="project" value="TreeGrafter"/>
</dbReference>
<comment type="caution">
    <text evidence="8">The sequence shown here is derived from an EMBL/GenBank/DDBJ whole genome shotgun (WGS) entry which is preliminary data.</text>
</comment>
<dbReference type="PANTHER" id="PTHR13317:SF4">
    <property type="entry name" value="TRANSMEMBRANE ANTERIOR POSTERIOR TRANSFORMATION PROTEIN 1 HOMOLOG"/>
    <property type="match status" value="1"/>
</dbReference>
<dbReference type="GO" id="GO:0005789">
    <property type="term" value="C:endoplasmic reticulum membrane"/>
    <property type="evidence" value="ECO:0007669"/>
    <property type="project" value="TreeGrafter"/>
</dbReference>
<dbReference type="Proteomes" id="UP001374579">
    <property type="component" value="Unassembled WGS sequence"/>
</dbReference>
<evidence type="ECO:0000256" key="1">
    <source>
        <dbReference type="ARBA" id="ARBA00004141"/>
    </source>
</evidence>
<evidence type="ECO:0000256" key="4">
    <source>
        <dbReference type="ARBA" id="ARBA00022989"/>
    </source>
</evidence>
<evidence type="ECO:0000256" key="5">
    <source>
        <dbReference type="ARBA" id="ARBA00023136"/>
    </source>
</evidence>